<dbReference type="InterPro" id="IPR018392">
    <property type="entry name" value="LysM"/>
</dbReference>
<keyword evidence="4" id="KW-1185">Reference proteome</keyword>
<evidence type="ECO:0000313" key="3">
    <source>
        <dbReference type="EMBL" id="MBD7918569.1"/>
    </source>
</evidence>
<feature type="compositionally biased region" description="Polar residues" evidence="1">
    <location>
        <begin position="151"/>
        <end position="162"/>
    </location>
</feature>
<reference evidence="3 4" key="1">
    <citation type="submission" date="2020-08" db="EMBL/GenBank/DDBJ databases">
        <title>A Genomic Blueprint of the Chicken Gut Microbiome.</title>
        <authorList>
            <person name="Gilroy R."/>
            <person name="Ravi A."/>
            <person name="Getino M."/>
            <person name="Pursley I."/>
            <person name="Horton D.L."/>
            <person name="Alikhan N.-F."/>
            <person name="Baker D."/>
            <person name="Gharbi K."/>
            <person name="Hall N."/>
            <person name="Watson M."/>
            <person name="Adriaenssens E.M."/>
            <person name="Foster-Nyarko E."/>
            <person name="Jarju S."/>
            <person name="Secka A."/>
            <person name="Antonio M."/>
            <person name="Oren A."/>
            <person name="Chaudhuri R."/>
            <person name="La Ragione R.M."/>
            <person name="Hildebrand F."/>
            <person name="Pallen M.J."/>
        </authorList>
    </citation>
    <scope>NUCLEOTIDE SEQUENCE [LARGE SCALE GENOMIC DNA]</scope>
    <source>
        <strain evidence="3 4">Sa3CUA2</strain>
    </source>
</reference>
<evidence type="ECO:0000259" key="2">
    <source>
        <dbReference type="PROSITE" id="PS51782"/>
    </source>
</evidence>
<dbReference type="PROSITE" id="PS51782">
    <property type="entry name" value="LYSM"/>
    <property type="match status" value="1"/>
</dbReference>
<dbReference type="InterPro" id="IPR036779">
    <property type="entry name" value="LysM_dom_sf"/>
</dbReference>
<dbReference type="Proteomes" id="UP000604241">
    <property type="component" value="Unassembled WGS sequence"/>
</dbReference>
<dbReference type="EMBL" id="JACSQV010000007">
    <property type="protein sequence ID" value="MBD7918569.1"/>
    <property type="molecule type" value="Genomic_DNA"/>
</dbReference>
<evidence type="ECO:0000313" key="4">
    <source>
        <dbReference type="Proteomes" id="UP000604241"/>
    </source>
</evidence>
<accession>A0ABR8QDS5</accession>
<feature type="domain" description="LysM" evidence="2">
    <location>
        <begin position="167"/>
        <end position="214"/>
    </location>
</feature>
<dbReference type="RefSeq" id="WP_191782851.1">
    <property type="nucleotide sequence ID" value="NZ_JACSQV010000007.1"/>
</dbReference>
<dbReference type="Gene3D" id="3.10.350.10">
    <property type="entry name" value="LysM domain"/>
    <property type="match status" value="1"/>
</dbReference>
<sequence length="240" mass="25915">MSTGRAVAVLAEEADPSRKLTFHFNPTTIAFSRQVQYNRQPRQANDPPVQFTGAGPTSLTLQVFLDAAGRREPPSVQPEIDLLVAWTSVPDVTKPGDGPPKVTFTWGHLAVNGEQTLTGNVSQLKVTVERFDREGRPLRAVADLTLVSAKTEPQGTNPTSGAERSRRRHVLRRGETLASVAWSRLGDAGAWRAVAELNGIDDPTRLRVGRELLLPDAPERGALGLRTGGPGAPAWHGDAR</sequence>
<evidence type="ECO:0000256" key="1">
    <source>
        <dbReference type="SAM" id="MobiDB-lite"/>
    </source>
</evidence>
<gene>
    <name evidence="3" type="ORF">H9657_09815</name>
</gene>
<dbReference type="Pfam" id="PF19266">
    <property type="entry name" value="CIS_tube"/>
    <property type="match status" value="1"/>
</dbReference>
<protein>
    <submittedName>
        <fullName evidence="3">LysM peptidoglycan-binding domain-containing protein</fullName>
    </submittedName>
</protein>
<proteinExistence type="predicted"/>
<feature type="region of interest" description="Disordered" evidence="1">
    <location>
        <begin position="150"/>
        <end position="169"/>
    </location>
</feature>
<comment type="caution">
    <text evidence="3">The sequence shown here is derived from an EMBL/GenBank/DDBJ whole genome shotgun (WGS) entry which is preliminary data.</text>
</comment>
<organism evidence="3 4">
    <name type="scientific">Cellulomonas avistercoris</name>
    <dbReference type="NCBI Taxonomy" id="2762242"/>
    <lineage>
        <taxon>Bacteria</taxon>
        <taxon>Bacillati</taxon>
        <taxon>Actinomycetota</taxon>
        <taxon>Actinomycetes</taxon>
        <taxon>Micrococcales</taxon>
        <taxon>Cellulomonadaceae</taxon>
        <taxon>Cellulomonas</taxon>
    </lineage>
</organism>
<name>A0ABR8QDS5_9CELL</name>
<dbReference type="InterPro" id="IPR045361">
    <property type="entry name" value="CIS_tube_prot_N"/>
</dbReference>
<feature type="region of interest" description="Disordered" evidence="1">
    <location>
        <begin position="218"/>
        <end position="240"/>
    </location>
</feature>